<evidence type="ECO:0000313" key="1">
    <source>
        <dbReference type="EMBL" id="RZO74459.1"/>
    </source>
</evidence>
<gene>
    <name evidence="1" type="ORF">EVA69_05875</name>
</gene>
<name>A0A520RW35_9GAMM</name>
<proteinExistence type="predicted"/>
<dbReference type="InterPro" id="IPR045508">
    <property type="entry name" value="DUF6482"/>
</dbReference>
<dbReference type="Proteomes" id="UP000320404">
    <property type="component" value="Unassembled WGS sequence"/>
</dbReference>
<dbReference type="Pfam" id="PF20090">
    <property type="entry name" value="DUF6482"/>
    <property type="match status" value="1"/>
</dbReference>
<evidence type="ECO:0000313" key="2">
    <source>
        <dbReference type="Proteomes" id="UP000320404"/>
    </source>
</evidence>
<accession>A0A520RW35</accession>
<reference evidence="1 2" key="1">
    <citation type="submission" date="2019-02" db="EMBL/GenBank/DDBJ databases">
        <title>Prokaryotic population dynamics and viral predation in marine succession experiment using metagenomics: the confinement effect.</title>
        <authorList>
            <person name="Haro-Moreno J.M."/>
            <person name="Rodriguez-Valera F."/>
            <person name="Lopez-Perez M."/>
        </authorList>
    </citation>
    <scope>NUCLEOTIDE SEQUENCE [LARGE SCALE GENOMIC DNA]</scope>
    <source>
        <strain evidence="1">MED-G158</strain>
    </source>
</reference>
<dbReference type="AlphaFoldDB" id="A0A520RW35"/>
<comment type="caution">
    <text evidence="1">The sequence shown here is derived from an EMBL/GenBank/DDBJ whole genome shotgun (WGS) entry which is preliminary data.</text>
</comment>
<dbReference type="EMBL" id="SHAH01000100">
    <property type="protein sequence ID" value="RZO74459.1"/>
    <property type="molecule type" value="Genomic_DNA"/>
</dbReference>
<sequence length="109" mass="12478">MKLSELRKRSFIEKVMLHCHDQSLYLVSVILDSEERYVTDDKGDFLKSFNKLSLQAKFKGLVIGKMVLRHQSPYDEMIGLSEEQTDNTLEVLIGGEAYAYDASGDESFH</sequence>
<protein>
    <submittedName>
        <fullName evidence="1">Uncharacterized protein</fullName>
    </submittedName>
</protein>
<organism evidence="1 2">
    <name type="scientific">OM182 bacterium</name>
    <dbReference type="NCBI Taxonomy" id="2510334"/>
    <lineage>
        <taxon>Bacteria</taxon>
        <taxon>Pseudomonadati</taxon>
        <taxon>Pseudomonadota</taxon>
        <taxon>Gammaproteobacteria</taxon>
        <taxon>OMG group</taxon>
        <taxon>OM182 clade</taxon>
    </lineage>
</organism>